<name>A0A256GAB7_9HYPH</name>
<evidence type="ECO:0000313" key="2">
    <source>
        <dbReference type="Proteomes" id="UP000216188"/>
    </source>
</evidence>
<dbReference type="AlphaFoldDB" id="A0A256GAB7"/>
<keyword evidence="2" id="KW-1185">Reference proteome</keyword>
<protein>
    <submittedName>
        <fullName evidence="1">Uncharacterized protein</fullName>
    </submittedName>
</protein>
<proteinExistence type="predicted"/>
<evidence type="ECO:0000313" key="1">
    <source>
        <dbReference type="EMBL" id="OYR23988.1"/>
    </source>
</evidence>
<organism evidence="1 2">
    <name type="scientific">Brucella pseudogrignonensis</name>
    <dbReference type="NCBI Taxonomy" id="419475"/>
    <lineage>
        <taxon>Bacteria</taxon>
        <taxon>Pseudomonadati</taxon>
        <taxon>Pseudomonadota</taxon>
        <taxon>Alphaproteobacteria</taxon>
        <taxon>Hyphomicrobiales</taxon>
        <taxon>Brucellaceae</taxon>
        <taxon>Brucella/Ochrobactrum group</taxon>
        <taxon>Brucella</taxon>
    </lineage>
</organism>
<sequence>MLTLHKFAGQLHKAFVSFRFRKSGLEFPVELGGFVPVGFNDRPGSVIIFSKLIAVLNHIVRPHASDTRAAASLLIDPKYMSPVHVLRSGPSRPKLFHVCDAALGKRLLISAKTHLISRGSV</sequence>
<gene>
    <name evidence="1" type="ORF">CEV34_3321</name>
</gene>
<accession>A0A256GAB7</accession>
<dbReference type="EMBL" id="NNRM01000037">
    <property type="protein sequence ID" value="OYR23988.1"/>
    <property type="molecule type" value="Genomic_DNA"/>
</dbReference>
<reference evidence="1 2" key="1">
    <citation type="submission" date="2017-07" db="EMBL/GenBank/DDBJ databases">
        <title>Phylogenetic study on the rhizospheric bacterium Ochrobactrum sp. A44.</title>
        <authorList>
            <person name="Krzyzanowska D.M."/>
            <person name="Ossowicki A."/>
            <person name="Rajewska M."/>
            <person name="Maciag T."/>
            <person name="Kaczynski Z."/>
            <person name="Czerwicka M."/>
            <person name="Jafra S."/>
        </authorList>
    </citation>
    <scope>NUCLEOTIDE SEQUENCE [LARGE SCALE GENOMIC DNA]</scope>
    <source>
        <strain evidence="1 2">CCUG 30717</strain>
    </source>
</reference>
<comment type="caution">
    <text evidence="1">The sequence shown here is derived from an EMBL/GenBank/DDBJ whole genome shotgun (WGS) entry which is preliminary data.</text>
</comment>
<dbReference type="Proteomes" id="UP000216188">
    <property type="component" value="Unassembled WGS sequence"/>
</dbReference>